<dbReference type="EMBL" id="CP124543">
    <property type="protein sequence ID" value="WGV28951.1"/>
    <property type="molecule type" value="Genomic_DNA"/>
</dbReference>
<reference evidence="2 3" key="1">
    <citation type="journal article" date="2023" name="Limnol Oceanogr Lett">
        <title>Environmental adaptations by the intertidal Antarctic cyanobacterium Halotia branconii CENA392 as revealed using long-read genome sequencing.</title>
        <authorList>
            <person name="Dextro R.B."/>
            <person name="Delbaje E."/>
            <person name="Freitas P.N.N."/>
            <person name="Geraldes V."/>
            <person name="Pinto E."/>
            <person name="Long P.F."/>
            <person name="Fiore M.F."/>
        </authorList>
    </citation>
    <scope>NUCLEOTIDE SEQUENCE [LARGE SCALE GENOMIC DNA]</scope>
    <source>
        <strain evidence="2 3">CENA392</strain>
    </source>
</reference>
<proteinExistence type="predicted"/>
<dbReference type="Proteomes" id="UP001223520">
    <property type="component" value="Chromosome"/>
</dbReference>
<keyword evidence="3" id="KW-1185">Reference proteome</keyword>
<dbReference type="KEGG" id="hbq:QI031_29550"/>
<gene>
    <name evidence="2" type="ORF">QI031_29550</name>
</gene>
<dbReference type="RefSeq" id="WP_281486155.1">
    <property type="nucleotide sequence ID" value="NZ_CP124543.1"/>
</dbReference>
<name>A0AAJ6PCN1_9CYAN</name>
<dbReference type="GO" id="GO:0003700">
    <property type="term" value="F:DNA-binding transcription factor activity"/>
    <property type="evidence" value="ECO:0007669"/>
    <property type="project" value="InterPro"/>
</dbReference>
<evidence type="ECO:0000313" key="2">
    <source>
        <dbReference type="EMBL" id="WGV28951.1"/>
    </source>
</evidence>
<dbReference type="AlphaFoldDB" id="A0AAJ6PCN1"/>
<accession>A0AAJ6PCN1</accession>
<feature type="domain" description="HTH araC/xylS-type" evidence="1">
    <location>
        <begin position="1"/>
        <end position="17"/>
    </location>
</feature>
<protein>
    <recommendedName>
        <fullName evidence="1">HTH araC/xylS-type domain-containing protein</fullName>
    </recommendedName>
</protein>
<dbReference type="PROSITE" id="PS01124">
    <property type="entry name" value="HTH_ARAC_FAMILY_2"/>
    <property type="match status" value="1"/>
</dbReference>
<evidence type="ECO:0000313" key="3">
    <source>
        <dbReference type="Proteomes" id="UP001223520"/>
    </source>
</evidence>
<organism evidence="2 3">
    <name type="scientific">Halotia branconii CENA392</name>
    <dbReference type="NCBI Taxonomy" id="1539056"/>
    <lineage>
        <taxon>Bacteria</taxon>
        <taxon>Bacillati</taxon>
        <taxon>Cyanobacteriota</taxon>
        <taxon>Cyanophyceae</taxon>
        <taxon>Nostocales</taxon>
        <taxon>Nodulariaceae</taxon>
        <taxon>Halotia</taxon>
    </lineage>
</organism>
<dbReference type="InterPro" id="IPR018060">
    <property type="entry name" value="HTH_AraC"/>
</dbReference>
<evidence type="ECO:0000259" key="1">
    <source>
        <dbReference type="PROSITE" id="PS01124"/>
    </source>
</evidence>
<sequence>MTQQFKRITGMTPRQVR</sequence>
<dbReference type="GO" id="GO:0043565">
    <property type="term" value="F:sequence-specific DNA binding"/>
    <property type="evidence" value="ECO:0007669"/>
    <property type="project" value="InterPro"/>
</dbReference>